<geneLocation type="plasmid" evidence="1 2">
    <name>unnamed3</name>
</geneLocation>
<reference evidence="1" key="1">
    <citation type="submission" date="2022-04" db="EMBL/GenBank/DDBJ databases">
        <title>Hymenobacter sp. isolated from the air.</title>
        <authorList>
            <person name="Won M."/>
            <person name="Lee C.-M."/>
            <person name="Woen H.-Y."/>
            <person name="Kwon S.-W."/>
        </authorList>
    </citation>
    <scope>NUCLEOTIDE SEQUENCE</scope>
    <source>
        <strain evidence="1">5420S-77</strain>
        <plasmid evidence="1">unnamed3</plasmid>
    </source>
</reference>
<sequence>MKRRFRPASSIAAVFSLVGGPAARNTKAGRRHSAVRVPGHYLTTSTT</sequence>
<organism evidence="1 2">
    <name type="scientific">Hymenobacter volaticus</name>
    <dbReference type="NCBI Taxonomy" id="2932254"/>
    <lineage>
        <taxon>Bacteria</taxon>
        <taxon>Pseudomonadati</taxon>
        <taxon>Bacteroidota</taxon>
        <taxon>Cytophagia</taxon>
        <taxon>Cytophagales</taxon>
        <taxon>Hymenobacteraceae</taxon>
        <taxon>Hymenobacter</taxon>
    </lineage>
</organism>
<evidence type="ECO:0000313" key="1">
    <source>
        <dbReference type="EMBL" id="UOQ69137.1"/>
    </source>
</evidence>
<gene>
    <name evidence="1" type="ORF">MUN86_25820</name>
</gene>
<keyword evidence="2" id="KW-1185">Reference proteome</keyword>
<accession>A0ABY4GE66</accession>
<dbReference type="EMBL" id="CP095064">
    <property type="protein sequence ID" value="UOQ69137.1"/>
    <property type="molecule type" value="Genomic_DNA"/>
</dbReference>
<keyword evidence="1" id="KW-0614">Plasmid</keyword>
<proteinExistence type="predicted"/>
<dbReference type="RefSeq" id="WP_245126891.1">
    <property type="nucleotide sequence ID" value="NZ_CP095064.1"/>
</dbReference>
<dbReference type="Proteomes" id="UP000830401">
    <property type="component" value="Plasmid unnamed3"/>
</dbReference>
<evidence type="ECO:0000313" key="2">
    <source>
        <dbReference type="Proteomes" id="UP000830401"/>
    </source>
</evidence>
<name>A0ABY4GE66_9BACT</name>
<protein>
    <submittedName>
        <fullName evidence="1">Uncharacterized protein</fullName>
    </submittedName>
</protein>